<proteinExistence type="predicted"/>
<name>B2IBF4_BEII9</name>
<dbReference type="Gene3D" id="3.40.50.12370">
    <property type="match status" value="1"/>
</dbReference>
<dbReference type="SUPFAM" id="SSF52402">
    <property type="entry name" value="Adenine nucleotide alpha hydrolases-like"/>
    <property type="match status" value="1"/>
</dbReference>
<reference evidence="3" key="1">
    <citation type="submission" date="2008-03" db="EMBL/GenBank/DDBJ databases">
        <title>Complete sequence of chromosome of Beijerinckia indica subsp. indica ATCC 9039.</title>
        <authorList>
            <consortium name="US DOE Joint Genome Institute"/>
            <person name="Copeland A."/>
            <person name="Lucas S."/>
            <person name="Lapidus A."/>
            <person name="Glavina del Rio T."/>
            <person name="Dalin E."/>
            <person name="Tice H."/>
            <person name="Bruce D."/>
            <person name="Goodwin L."/>
            <person name="Pitluck S."/>
            <person name="LaButti K."/>
            <person name="Schmutz J."/>
            <person name="Larimer F."/>
            <person name="Land M."/>
            <person name="Hauser L."/>
            <person name="Kyrpides N."/>
            <person name="Mikhailova N."/>
            <person name="Dunfield P.F."/>
            <person name="Dedysh S.N."/>
            <person name="Liesack W."/>
            <person name="Saw J.H."/>
            <person name="Alam M."/>
            <person name="Chen Y."/>
            <person name="Murrell J.C."/>
            <person name="Richardson P."/>
        </authorList>
    </citation>
    <scope>NUCLEOTIDE SEQUENCE [LARGE SCALE GENOMIC DNA]</scope>
    <source>
        <strain evidence="3">ATCC 9039 / DSM 1715 / NCIMB 8712</strain>
    </source>
</reference>
<dbReference type="eggNOG" id="COG0589">
    <property type="taxonomic scope" value="Bacteria"/>
</dbReference>
<dbReference type="RefSeq" id="WP_012385929.1">
    <property type="nucleotide sequence ID" value="NC_010581.1"/>
</dbReference>
<dbReference type="KEGG" id="bid:Bind_3018"/>
<dbReference type="STRING" id="395963.Bind_3018"/>
<protein>
    <submittedName>
        <fullName evidence="2">UspA domain protein</fullName>
    </submittedName>
</protein>
<gene>
    <name evidence="2" type="ordered locus">Bind_3018</name>
</gene>
<dbReference type="AlphaFoldDB" id="B2IBF4"/>
<keyword evidence="3" id="KW-1185">Reference proteome</keyword>
<evidence type="ECO:0000259" key="1">
    <source>
        <dbReference type="Pfam" id="PF00582"/>
    </source>
</evidence>
<sequence length="277" mass="29639">MKGILLPIEDHVLMDSVMETTLLLARQFGSTIEGAALGPNLAELVAADFSLSGVILDDRARRELFEASRRRFDAFMAGHQVPRHTDESTGLSCDWMGDTLVSDNGIGEYARVFDLVVVGLPGAGAGQPRRTTFEAALFESGRPVLIATKTPPPTLGETIVIAWNGNTDTARTIAFAMPLLLRAQDVIVISVPGLRLPGPPDEAVVRGLRRHGIKARTQTARAGQASSGHAILEAATELGADLLIKGGYTQSRLRQLIFGGVTSEILAETHLPVFMAH</sequence>
<evidence type="ECO:0000313" key="2">
    <source>
        <dbReference type="EMBL" id="ACB96580.1"/>
    </source>
</evidence>
<dbReference type="EMBL" id="CP001016">
    <property type="protein sequence ID" value="ACB96580.1"/>
    <property type="molecule type" value="Genomic_DNA"/>
</dbReference>
<reference evidence="2 3" key="2">
    <citation type="journal article" date="2010" name="J. Bacteriol.">
        <title>Complete genome sequence of Beijerinckia indica subsp. indica.</title>
        <authorList>
            <person name="Tamas I."/>
            <person name="Dedysh S.N."/>
            <person name="Liesack W."/>
            <person name="Stott M.B."/>
            <person name="Alam M."/>
            <person name="Murrell J.C."/>
            <person name="Dunfield P.F."/>
        </authorList>
    </citation>
    <scope>NUCLEOTIDE SEQUENCE [LARGE SCALE GENOMIC DNA]</scope>
    <source>
        <strain evidence="3">ATCC 9039 / DSM 1715 / NCIMB 8712</strain>
    </source>
</reference>
<dbReference type="CDD" id="cd00293">
    <property type="entry name" value="USP-like"/>
    <property type="match status" value="1"/>
</dbReference>
<accession>B2IBF4</accession>
<dbReference type="Proteomes" id="UP000001695">
    <property type="component" value="Chromosome"/>
</dbReference>
<feature type="domain" description="UspA" evidence="1">
    <location>
        <begin position="214"/>
        <end position="276"/>
    </location>
</feature>
<organism evidence="2 3">
    <name type="scientific">Beijerinckia indica subsp. indica (strain ATCC 9039 / DSM 1715 / NCIMB 8712)</name>
    <dbReference type="NCBI Taxonomy" id="395963"/>
    <lineage>
        <taxon>Bacteria</taxon>
        <taxon>Pseudomonadati</taxon>
        <taxon>Pseudomonadota</taxon>
        <taxon>Alphaproteobacteria</taxon>
        <taxon>Hyphomicrobiales</taxon>
        <taxon>Beijerinckiaceae</taxon>
        <taxon>Beijerinckia</taxon>
    </lineage>
</organism>
<dbReference type="HOGENOM" id="CLU_049301_5_0_5"/>
<dbReference type="InterPro" id="IPR006016">
    <property type="entry name" value="UspA"/>
</dbReference>
<dbReference type="OrthoDB" id="9804721at2"/>
<dbReference type="Pfam" id="PF00582">
    <property type="entry name" value="Usp"/>
    <property type="match status" value="1"/>
</dbReference>
<evidence type="ECO:0000313" key="3">
    <source>
        <dbReference type="Proteomes" id="UP000001695"/>
    </source>
</evidence>